<keyword evidence="1" id="KW-1003">Cell membrane</keyword>
<evidence type="ECO:0000313" key="9">
    <source>
        <dbReference type="EMBL" id="CUQ90903.1"/>
    </source>
</evidence>
<dbReference type="InterPro" id="IPR050256">
    <property type="entry name" value="Glycosyltransferase_2"/>
</dbReference>
<dbReference type="GO" id="GO:0009103">
    <property type="term" value="P:lipopolysaccharide biosynthetic process"/>
    <property type="evidence" value="ECO:0007669"/>
    <property type="project" value="UniProtKB-KW"/>
</dbReference>
<evidence type="ECO:0000259" key="8">
    <source>
        <dbReference type="Pfam" id="PF00535"/>
    </source>
</evidence>
<accession>A0A174ZU44</accession>
<evidence type="ECO:0000256" key="7">
    <source>
        <dbReference type="ARBA" id="ARBA00023136"/>
    </source>
</evidence>
<dbReference type="SUPFAM" id="SSF53448">
    <property type="entry name" value="Nucleotide-diphospho-sugar transferases"/>
    <property type="match status" value="1"/>
</dbReference>
<organism evidence="9 10">
    <name type="scientific">[Ruminococcus] torques</name>
    <dbReference type="NCBI Taxonomy" id="33039"/>
    <lineage>
        <taxon>Bacteria</taxon>
        <taxon>Bacillati</taxon>
        <taxon>Bacillota</taxon>
        <taxon>Clostridia</taxon>
        <taxon>Lachnospirales</taxon>
        <taxon>Lachnospiraceae</taxon>
        <taxon>Mediterraneibacter</taxon>
    </lineage>
</organism>
<evidence type="ECO:0000256" key="6">
    <source>
        <dbReference type="ARBA" id="ARBA00022989"/>
    </source>
</evidence>
<dbReference type="OrthoDB" id="9807778at2"/>
<dbReference type="Gene3D" id="3.90.550.10">
    <property type="entry name" value="Spore Coat Polysaccharide Biosynthesis Protein SpsA, Chain A"/>
    <property type="match status" value="1"/>
</dbReference>
<proteinExistence type="predicted"/>
<keyword evidence="7" id="KW-0472">Membrane</keyword>
<keyword evidence="4" id="KW-0812">Transmembrane</keyword>
<keyword evidence="2 9" id="KW-0328">Glycosyltransferase</keyword>
<dbReference type="EC" id="2.4.1.-" evidence="9"/>
<evidence type="ECO:0000256" key="5">
    <source>
        <dbReference type="ARBA" id="ARBA00022985"/>
    </source>
</evidence>
<dbReference type="PANTHER" id="PTHR48090:SF3">
    <property type="entry name" value="UNDECAPRENYL-PHOSPHATE 4-DEOXY-4-FORMAMIDO-L-ARABINOSE TRANSFERASE"/>
    <property type="match status" value="1"/>
</dbReference>
<keyword evidence="3 9" id="KW-0808">Transferase</keyword>
<dbReference type="Proteomes" id="UP000078383">
    <property type="component" value="Unassembled WGS sequence"/>
</dbReference>
<keyword evidence="6" id="KW-1133">Transmembrane helix</keyword>
<keyword evidence="5" id="KW-0448">Lipopolysaccharide biosynthesis</keyword>
<dbReference type="EMBL" id="CZBX01000011">
    <property type="protein sequence ID" value="CUQ90903.1"/>
    <property type="molecule type" value="Genomic_DNA"/>
</dbReference>
<name>A0A174ZU44_9FIRM</name>
<gene>
    <name evidence="9" type="primary">yfdH</name>
    <name evidence="9" type="ORF">ERS852502_02297</name>
</gene>
<dbReference type="InterPro" id="IPR029044">
    <property type="entry name" value="Nucleotide-diphossugar_trans"/>
</dbReference>
<sequence>MDISFVIPCYCSEKNLEGVISEIEAAMKKREGFEYEIILVNDNSKDNTKGLINRLSKENGRIIGINFAKNFGQPNALLAGFNQASGKYIMTSDDDGQTPVGMVWDFYDKMQEGYDVVCAKYTETTQKSAVRRFGTKVNEFMLYHMIDKPKEIGLSSFFMAKRFVVKEMVKYQNPYPYIAGLLLRTSGKIGNVHLKQRERATGKSGYNFKKLLKLWINGFTAFSIKPLRVGSALGFISSVCGVLLGIISLIRKLIIPTIQVGYTSQMAVTLFLGGLILGVLGIIGEYTGRIYMCINNQPQYVIESIVKDGEDLL</sequence>
<reference evidence="9 10" key="1">
    <citation type="submission" date="2015-09" db="EMBL/GenBank/DDBJ databases">
        <authorList>
            <consortium name="Pathogen Informatics"/>
        </authorList>
    </citation>
    <scope>NUCLEOTIDE SEQUENCE [LARGE SCALE GENOMIC DNA]</scope>
    <source>
        <strain evidence="9 10">2789STDY5834889</strain>
    </source>
</reference>
<feature type="domain" description="Glycosyltransferase 2-like" evidence="8">
    <location>
        <begin position="4"/>
        <end position="167"/>
    </location>
</feature>
<evidence type="ECO:0000256" key="1">
    <source>
        <dbReference type="ARBA" id="ARBA00022475"/>
    </source>
</evidence>
<dbReference type="GO" id="GO:0005886">
    <property type="term" value="C:plasma membrane"/>
    <property type="evidence" value="ECO:0007669"/>
    <property type="project" value="TreeGrafter"/>
</dbReference>
<dbReference type="CDD" id="cd04187">
    <property type="entry name" value="DPM1_like_bac"/>
    <property type="match status" value="1"/>
</dbReference>
<evidence type="ECO:0000256" key="4">
    <source>
        <dbReference type="ARBA" id="ARBA00022692"/>
    </source>
</evidence>
<dbReference type="InterPro" id="IPR001173">
    <property type="entry name" value="Glyco_trans_2-like"/>
</dbReference>
<dbReference type="GO" id="GO:0099621">
    <property type="term" value="F:undecaprenyl-phosphate 4-deoxy-4-formamido-L-arabinose transferase activity"/>
    <property type="evidence" value="ECO:0007669"/>
    <property type="project" value="TreeGrafter"/>
</dbReference>
<dbReference type="AlphaFoldDB" id="A0A174ZU44"/>
<evidence type="ECO:0000256" key="2">
    <source>
        <dbReference type="ARBA" id="ARBA00022676"/>
    </source>
</evidence>
<evidence type="ECO:0000313" key="10">
    <source>
        <dbReference type="Proteomes" id="UP000078383"/>
    </source>
</evidence>
<evidence type="ECO:0000256" key="3">
    <source>
        <dbReference type="ARBA" id="ARBA00022679"/>
    </source>
</evidence>
<dbReference type="PANTHER" id="PTHR48090">
    <property type="entry name" value="UNDECAPRENYL-PHOSPHATE 4-DEOXY-4-FORMAMIDO-L-ARABINOSE TRANSFERASE-RELATED"/>
    <property type="match status" value="1"/>
</dbReference>
<dbReference type="RefSeq" id="WP_020437266.1">
    <property type="nucleotide sequence ID" value="NZ_CZBR01000008.1"/>
</dbReference>
<dbReference type="Pfam" id="PF00535">
    <property type="entry name" value="Glycos_transf_2"/>
    <property type="match status" value="1"/>
</dbReference>
<protein>
    <submittedName>
        <fullName evidence="9">Bactoprenol glucosyl transferase homolog from prophage CPS-53</fullName>
        <ecNumber evidence="9">2.4.1.-</ecNumber>
    </submittedName>
</protein>